<reference evidence="2" key="1">
    <citation type="journal article" date="2023" name="Mol. Phylogenet. Evol.">
        <title>Genome-scale phylogeny and comparative genomics of the fungal order Sordariales.</title>
        <authorList>
            <person name="Hensen N."/>
            <person name="Bonometti L."/>
            <person name="Westerberg I."/>
            <person name="Brannstrom I.O."/>
            <person name="Guillou S."/>
            <person name="Cros-Aarteil S."/>
            <person name="Calhoun S."/>
            <person name="Haridas S."/>
            <person name="Kuo A."/>
            <person name="Mondo S."/>
            <person name="Pangilinan J."/>
            <person name="Riley R."/>
            <person name="LaButti K."/>
            <person name="Andreopoulos B."/>
            <person name="Lipzen A."/>
            <person name="Chen C."/>
            <person name="Yan M."/>
            <person name="Daum C."/>
            <person name="Ng V."/>
            <person name="Clum A."/>
            <person name="Steindorff A."/>
            <person name="Ohm R.A."/>
            <person name="Martin F."/>
            <person name="Silar P."/>
            <person name="Natvig D.O."/>
            <person name="Lalanne C."/>
            <person name="Gautier V."/>
            <person name="Ament-Velasquez S.L."/>
            <person name="Kruys A."/>
            <person name="Hutchinson M.I."/>
            <person name="Powell A.J."/>
            <person name="Barry K."/>
            <person name="Miller A.N."/>
            <person name="Grigoriev I.V."/>
            <person name="Debuchy R."/>
            <person name="Gladieux P."/>
            <person name="Hiltunen Thoren M."/>
            <person name="Johannesson H."/>
        </authorList>
    </citation>
    <scope>NUCLEOTIDE SEQUENCE [LARGE SCALE GENOMIC DNA]</scope>
    <source>
        <strain evidence="2">CBS 340.73</strain>
    </source>
</reference>
<evidence type="ECO:0000313" key="2">
    <source>
        <dbReference type="Proteomes" id="UP001303473"/>
    </source>
</evidence>
<accession>A0AAN6N8M6</accession>
<protein>
    <submittedName>
        <fullName evidence="1">Uncharacterized protein</fullName>
    </submittedName>
</protein>
<name>A0AAN6N8M6_9PEZI</name>
<dbReference type="AlphaFoldDB" id="A0AAN6N8M6"/>
<dbReference type="EMBL" id="MU853793">
    <property type="protein sequence ID" value="KAK3940646.1"/>
    <property type="molecule type" value="Genomic_DNA"/>
</dbReference>
<evidence type="ECO:0000313" key="1">
    <source>
        <dbReference type="EMBL" id="KAK3940646.1"/>
    </source>
</evidence>
<gene>
    <name evidence="1" type="ORF">QBC46DRAFT_121745</name>
</gene>
<proteinExistence type="predicted"/>
<keyword evidence="2" id="KW-1185">Reference proteome</keyword>
<comment type="caution">
    <text evidence="1">The sequence shown here is derived from an EMBL/GenBank/DDBJ whole genome shotgun (WGS) entry which is preliminary data.</text>
</comment>
<dbReference type="Proteomes" id="UP001303473">
    <property type="component" value="Unassembled WGS sequence"/>
</dbReference>
<organism evidence="1 2">
    <name type="scientific">Diplogelasinospora grovesii</name>
    <dbReference type="NCBI Taxonomy" id="303347"/>
    <lineage>
        <taxon>Eukaryota</taxon>
        <taxon>Fungi</taxon>
        <taxon>Dikarya</taxon>
        <taxon>Ascomycota</taxon>
        <taxon>Pezizomycotina</taxon>
        <taxon>Sordariomycetes</taxon>
        <taxon>Sordariomycetidae</taxon>
        <taxon>Sordariales</taxon>
        <taxon>Diplogelasinosporaceae</taxon>
        <taxon>Diplogelasinospora</taxon>
    </lineage>
</organism>
<sequence length="225" mass="25457">MRTASRAAGIRRSELSDVLVNNGQTGLKRCNGPLRRQLAFTQTRWSLSLSFSRSTATAYSTRGLTPESADGNSPGEVYLRTKCKFPLKTMSAKARRGRCGISPVETRYTNLGEPDDDAEWWSSETPGRRGRNLAPYWDFRISHRQEVRFFPGHLYFRFRPGLFSLAQASCMQITSLLSTSTAERSFRRTKAALCMQPRIHGNEGHSIRATEMPLIDAHRLLIHFS</sequence>